<gene>
    <name evidence="1" type="ORF">LTRI10_LOCUS16716</name>
</gene>
<evidence type="ECO:0000313" key="2">
    <source>
        <dbReference type="Proteomes" id="UP001497516"/>
    </source>
</evidence>
<organism evidence="1 2">
    <name type="scientific">Linum trigynum</name>
    <dbReference type="NCBI Taxonomy" id="586398"/>
    <lineage>
        <taxon>Eukaryota</taxon>
        <taxon>Viridiplantae</taxon>
        <taxon>Streptophyta</taxon>
        <taxon>Embryophyta</taxon>
        <taxon>Tracheophyta</taxon>
        <taxon>Spermatophyta</taxon>
        <taxon>Magnoliopsida</taxon>
        <taxon>eudicotyledons</taxon>
        <taxon>Gunneridae</taxon>
        <taxon>Pentapetalae</taxon>
        <taxon>rosids</taxon>
        <taxon>fabids</taxon>
        <taxon>Malpighiales</taxon>
        <taxon>Linaceae</taxon>
        <taxon>Linum</taxon>
    </lineage>
</organism>
<dbReference type="EMBL" id="OZ034816">
    <property type="protein sequence ID" value="CAL1374880.1"/>
    <property type="molecule type" value="Genomic_DNA"/>
</dbReference>
<keyword evidence="2" id="KW-1185">Reference proteome</keyword>
<sequence>MVGGDDGDGGGKWQVQKKVRRWCIAAAVSFSMYASSSKDKGPFRIWLLSSLVDVSVQWIWSHSRTNLKADES</sequence>
<name>A0AAV2DN03_9ROSI</name>
<protein>
    <submittedName>
        <fullName evidence="1">Uncharacterized protein</fullName>
    </submittedName>
</protein>
<dbReference type="AlphaFoldDB" id="A0AAV2DN03"/>
<dbReference type="Proteomes" id="UP001497516">
    <property type="component" value="Chromosome 3"/>
</dbReference>
<evidence type="ECO:0000313" key="1">
    <source>
        <dbReference type="EMBL" id="CAL1374880.1"/>
    </source>
</evidence>
<proteinExistence type="predicted"/>
<reference evidence="1 2" key="1">
    <citation type="submission" date="2024-04" db="EMBL/GenBank/DDBJ databases">
        <authorList>
            <person name="Fracassetti M."/>
        </authorList>
    </citation>
    <scope>NUCLEOTIDE SEQUENCE [LARGE SCALE GENOMIC DNA]</scope>
</reference>
<accession>A0AAV2DN03</accession>